<proteinExistence type="predicted"/>
<comment type="caution">
    <text evidence="2">The sequence shown here is derived from an EMBL/GenBank/DDBJ whole genome shotgun (WGS) entry which is preliminary data.</text>
</comment>
<organism evidence="2 3">
    <name type="scientific">Xanthomonas citri pv. sesbaniae</name>
    <dbReference type="NCBI Taxonomy" id="473425"/>
    <lineage>
        <taxon>Bacteria</taxon>
        <taxon>Pseudomonadati</taxon>
        <taxon>Pseudomonadota</taxon>
        <taxon>Gammaproteobacteria</taxon>
        <taxon>Lysobacterales</taxon>
        <taxon>Lysobacteraceae</taxon>
        <taxon>Xanthomonas</taxon>
    </lineage>
</organism>
<accession>A0AAW4RQZ5</accession>
<evidence type="ECO:0000256" key="1">
    <source>
        <dbReference type="SAM" id="MobiDB-lite"/>
    </source>
</evidence>
<evidence type="ECO:0000313" key="3">
    <source>
        <dbReference type="Proteomes" id="UP000825388"/>
    </source>
</evidence>
<protein>
    <submittedName>
        <fullName evidence="2">Uncharacterized protein</fullName>
    </submittedName>
</protein>
<reference evidence="2" key="1">
    <citation type="submission" date="2015-12" db="EMBL/GenBank/DDBJ databases">
        <authorList>
            <person name="Bansal K."/>
            <person name="Midha S."/>
            <person name="Patil P.B."/>
        </authorList>
    </citation>
    <scope>NUCLEOTIDE SEQUENCE</scope>
    <source>
        <strain evidence="2">LMG867</strain>
    </source>
</reference>
<name>A0AAW4RQZ5_XANCI</name>
<sequence length="69" mass="7925">MGVPRHTQRYIFDAPSWNEGVDEAQCQAHVRERRDADRNNAQDHASSADRERSAHPGEKSQEERPRVAD</sequence>
<feature type="region of interest" description="Disordered" evidence="1">
    <location>
        <begin position="30"/>
        <end position="69"/>
    </location>
</feature>
<dbReference type="AlphaFoldDB" id="A0AAW4RQZ5"/>
<dbReference type="Proteomes" id="UP000825388">
    <property type="component" value="Unassembled WGS sequence"/>
</dbReference>
<evidence type="ECO:0000313" key="2">
    <source>
        <dbReference type="EMBL" id="MBZ3926171.1"/>
    </source>
</evidence>
<gene>
    <name evidence="2" type="ORF">Xseb_19085</name>
</gene>
<dbReference type="EMBL" id="LOKL01000153">
    <property type="protein sequence ID" value="MBZ3926171.1"/>
    <property type="molecule type" value="Genomic_DNA"/>
</dbReference>